<keyword evidence="2" id="KW-1185">Reference proteome</keyword>
<evidence type="ECO:0008006" key="3">
    <source>
        <dbReference type="Google" id="ProtNLM"/>
    </source>
</evidence>
<evidence type="ECO:0000313" key="2">
    <source>
        <dbReference type="Proteomes" id="UP000027222"/>
    </source>
</evidence>
<dbReference type="Proteomes" id="UP000027222">
    <property type="component" value="Unassembled WGS sequence"/>
</dbReference>
<organism evidence="1 2">
    <name type="scientific">Galerina marginata (strain CBS 339.88)</name>
    <dbReference type="NCBI Taxonomy" id="685588"/>
    <lineage>
        <taxon>Eukaryota</taxon>
        <taxon>Fungi</taxon>
        <taxon>Dikarya</taxon>
        <taxon>Basidiomycota</taxon>
        <taxon>Agaricomycotina</taxon>
        <taxon>Agaricomycetes</taxon>
        <taxon>Agaricomycetidae</taxon>
        <taxon>Agaricales</taxon>
        <taxon>Agaricineae</taxon>
        <taxon>Strophariaceae</taxon>
        <taxon>Galerina</taxon>
    </lineage>
</organism>
<dbReference type="AlphaFoldDB" id="A0A067SCC2"/>
<name>A0A067SCC2_GALM3</name>
<protein>
    <recommendedName>
        <fullName evidence="3">F-box domain-containing protein</fullName>
    </recommendedName>
</protein>
<evidence type="ECO:0000313" key="1">
    <source>
        <dbReference type="EMBL" id="KDR68580.1"/>
    </source>
</evidence>
<proteinExistence type="predicted"/>
<reference evidence="2" key="1">
    <citation type="journal article" date="2014" name="Proc. Natl. Acad. Sci. U.S.A.">
        <title>Extensive sampling of basidiomycete genomes demonstrates inadequacy of the white-rot/brown-rot paradigm for wood decay fungi.</title>
        <authorList>
            <person name="Riley R."/>
            <person name="Salamov A.A."/>
            <person name="Brown D.W."/>
            <person name="Nagy L.G."/>
            <person name="Floudas D."/>
            <person name="Held B.W."/>
            <person name="Levasseur A."/>
            <person name="Lombard V."/>
            <person name="Morin E."/>
            <person name="Otillar R."/>
            <person name="Lindquist E.A."/>
            <person name="Sun H."/>
            <person name="LaButti K.M."/>
            <person name="Schmutz J."/>
            <person name="Jabbour D."/>
            <person name="Luo H."/>
            <person name="Baker S.E."/>
            <person name="Pisabarro A.G."/>
            <person name="Walton J.D."/>
            <person name="Blanchette R.A."/>
            <person name="Henrissat B."/>
            <person name="Martin F."/>
            <person name="Cullen D."/>
            <person name="Hibbett D.S."/>
            <person name="Grigoriev I.V."/>
        </authorList>
    </citation>
    <scope>NUCLEOTIDE SEQUENCE [LARGE SCALE GENOMIC DNA]</scope>
    <source>
        <strain evidence="2">CBS 339.88</strain>
    </source>
</reference>
<dbReference type="OrthoDB" id="2977877at2759"/>
<gene>
    <name evidence="1" type="ORF">GALMADRAFT_256845</name>
</gene>
<dbReference type="EMBL" id="KL142407">
    <property type="protein sequence ID" value="KDR68580.1"/>
    <property type="molecule type" value="Genomic_DNA"/>
</dbReference>
<dbReference type="HOGENOM" id="CLU_030662_0_0_1"/>
<accession>A0A067SCC2</accession>
<sequence length="407" mass="47154">MEANEDLFFSLLDRIERIQILQVEVQDGVDDNDQGWDVLLRPAPCLQFFKLWYSQPLLQNSQRPVFANRAPSLLSFDTHQVPFAIDAPWLSHIRDLRFPLEFTIRQVLDLCCRMPRLEKFLPSDPSGQNTVFIEPLPRIHLSFLSEIRLMTSLGTALTFLDHITPAPGCSLFLYTSDNTAESVTPRMLETAPNILSRRIIDYFSYHAPTRIRVEYMPAAVSLMDVSYRPDDRERRFTVRLYYSWDPHDLEPRVLLNQAFLFPPASLACLVSVNEVELFLYDIDPSTYPGLRSILQACRSVNKITTSFYSISYLIGIETLSDRIIFPHLQTLQIDLDEENDHELIDMANVLPFLKRYRDEGRPLSLLKLTDYQEEDLLNIDDLNEMADLTVQWMSGEEVIERVGGRRT</sequence>